<protein>
    <submittedName>
        <fullName evidence="4">Sucraseferredoxin family protein</fullName>
    </submittedName>
</protein>
<dbReference type="SUPFAM" id="SSF52833">
    <property type="entry name" value="Thioredoxin-like"/>
    <property type="match status" value="1"/>
</dbReference>
<keyword evidence="1" id="KW-0479">Metal-binding</keyword>
<dbReference type="NCBIfam" id="NF041612">
    <property type="entry name" value="fdxn_Clost"/>
    <property type="match status" value="1"/>
</dbReference>
<proteinExistence type="predicted"/>
<evidence type="ECO:0000313" key="5">
    <source>
        <dbReference type="Proteomes" id="UP000003860"/>
    </source>
</evidence>
<dbReference type="AlphaFoldDB" id="F1TH65"/>
<evidence type="ECO:0000313" key="4">
    <source>
        <dbReference type="EMBL" id="EGD46305.1"/>
    </source>
</evidence>
<dbReference type="PANTHER" id="PTHR43578">
    <property type="entry name" value="NADH-QUINONE OXIDOREDUCTASE SUBUNIT F"/>
    <property type="match status" value="1"/>
</dbReference>
<keyword evidence="2" id="KW-0408">Iron</keyword>
<keyword evidence="5" id="KW-1185">Reference proteome</keyword>
<dbReference type="eggNOG" id="COG3411">
    <property type="taxonomic scope" value="Bacteria"/>
</dbReference>
<dbReference type="Proteomes" id="UP000003860">
    <property type="component" value="Unassembled WGS sequence"/>
</dbReference>
<sequence length="113" mass="12546">MSGRRVEREVFMVSPKYHVFVCASCRINGTQKGFCHSKGSVALIQKFMEEIDDNDLTGEVMVTNTGCFGICDKGPVVVIYPEGTWYGNVTEDDVETIVEQHLIGGEKVKDLVI</sequence>
<evidence type="ECO:0000256" key="2">
    <source>
        <dbReference type="ARBA" id="ARBA00023004"/>
    </source>
</evidence>
<name>F1TH65_9FIRM</name>
<evidence type="ECO:0000256" key="1">
    <source>
        <dbReference type="ARBA" id="ARBA00022723"/>
    </source>
</evidence>
<gene>
    <name evidence="4" type="ORF">Cpap_0918</name>
</gene>
<dbReference type="InterPro" id="IPR048109">
    <property type="entry name" value="Fdxn_Clost-type"/>
</dbReference>
<reference evidence="4" key="1">
    <citation type="submission" date="2009-07" db="EMBL/GenBank/DDBJ databases">
        <authorList>
            <consortium name="US DOE Joint Genome Institute (JGI-PGF)"/>
            <person name="Lucas S."/>
            <person name="Copeland A."/>
            <person name="Lapidus A."/>
            <person name="Glavina del Rio T."/>
            <person name="Tice H."/>
            <person name="Bruce D."/>
            <person name="Goodwin L."/>
            <person name="Pitluck S."/>
            <person name="Larimer F."/>
            <person name="Land M.L."/>
            <person name="Mouttaki H."/>
            <person name="He Z."/>
            <person name="Zhou J."/>
            <person name="Hemme C.L."/>
        </authorList>
    </citation>
    <scope>NUCLEOTIDE SEQUENCE [LARGE SCALE GENOMIC DNA]</scope>
    <source>
        <strain evidence="4">DSM 2782</strain>
    </source>
</reference>
<dbReference type="EMBL" id="ACXX02000015">
    <property type="protein sequence ID" value="EGD46305.1"/>
    <property type="molecule type" value="Genomic_DNA"/>
</dbReference>
<dbReference type="Gene3D" id="3.40.30.10">
    <property type="entry name" value="Glutaredoxin"/>
    <property type="match status" value="1"/>
</dbReference>
<dbReference type="GO" id="GO:0051536">
    <property type="term" value="F:iron-sulfur cluster binding"/>
    <property type="evidence" value="ECO:0007669"/>
    <property type="project" value="UniProtKB-KW"/>
</dbReference>
<organism evidence="4 5">
    <name type="scientific">Ruminiclostridium papyrosolvens DSM 2782</name>
    <dbReference type="NCBI Taxonomy" id="588581"/>
    <lineage>
        <taxon>Bacteria</taxon>
        <taxon>Bacillati</taxon>
        <taxon>Bacillota</taxon>
        <taxon>Clostridia</taxon>
        <taxon>Eubacteriales</taxon>
        <taxon>Oscillospiraceae</taxon>
        <taxon>Ruminiclostridium</taxon>
    </lineage>
</organism>
<accession>F1TH65</accession>
<evidence type="ECO:0000256" key="3">
    <source>
        <dbReference type="ARBA" id="ARBA00023014"/>
    </source>
</evidence>
<comment type="caution">
    <text evidence="4">The sequence shown here is derived from an EMBL/GenBank/DDBJ whole genome shotgun (WGS) entry which is preliminary data.</text>
</comment>
<reference evidence="4" key="2">
    <citation type="submission" date="2011-01" db="EMBL/GenBank/DDBJ databases">
        <title>The Non-contiguous Finished genome of Clostridium papyrosolvens.</title>
        <authorList>
            <person name="Lucas S."/>
            <person name="Copeland A."/>
            <person name="Lapidus A."/>
            <person name="Cheng J.-F."/>
            <person name="Goodwin L."/>
            <person name="Pitluck S."/>
            <person name="Misra M."/>
            <person name="Chertkov O."/>
            <person name="Detter J.C."/>
            <person name="Han C."/>
            <person name="Tapia R."/>
            <person name="Land M."/>
            <person name="Hauser L."/>
            <person name="Kyrpides N."/>
            <person name="Ivanova N."/>
            <person name="Pagani I."/>
            <person name="Mouttaki H."/>
            <person name="He Z."/>
            <person name="Zhou J."/>
            <person name="Hemme C.L."/>
            <person name="Woyke T."/>
        </authorList>
    </citation>
    <scope>NUCLEOTIDE SEQUENCE [LARGE SCALE GENOMIC DNA]</scope>
    <source>
        <strain evidence="4">DSM 2782</strain>
    </source>
</reference>
<dbReference type="InterPro" id="IPR036249">
    <property type="entry name" value="Thioredoxin-like_sf"/>
</dbReference>
<dbReference type="CDD" id="cd02980">
    <property type="entry name" value="TRX_Fd_family"/>
    <property type="match status" value="1"/>
</dbReference>
<dbReference type="STRING" id="588581.Cpap_0918"/>
<dbReference type="GO" id="GO:0046872">
    <property type="term" value="F:metal ion binding"/>
    <property type="evidence" value="ECO:0007669"/>
    <property type="project" value="UniProtKB-KW"/>
</dbReference>
<dbReference type="PANTHER" id="PTHR43578:SF3">
    <property type="entry name" value="NADH-QUINONE OXIDOREDUCTASE SUBUNIT F"/>
    <property type="match status" value="1"/>
</dbReference>
<dbReference type="Pfam" id="PF01257">
    <property type="entry name" value="2Fe-2S_thioredx"/>
    <property type="match status" value="1"/>
</dbReference>
<keyword evidence="3" id="KW-0411">Iron-sulfur</keyword>